<comment type="caution">
    <text evidence="2">The sequence shown here is derived from an EMBL/GenBank/DDBJ whole genome shotgun (WGS) entry which is preliminary data.</text>
</comment>
<accession>A0A5B0RKS4</accession>
<sequence length="102" mass="11628">MGLVPFESQWGKLFENRWNGPYRVISQEKSGSYVLEELDGTPLKRRTSLLTLYTWINSTRDALFKTSSSSSKTDSMSSLVVQNDSTGPAAVRARRDRPRRTR</sequence>
<dbReference type="EMBL" id="VDEP01000176">
    <property type="protein sequence ID" value="KAA1125698.1"/>
    <property type="molecule type" value="Genomic_DNA"/>
</dbReference>
<proteinExistence type="predicted"/>
<dbReference type="AlphaFoldDB" id="A0A5B0RKS4"/>
<evidence type="ECO:0000256" key="1">
    <source>
        <dbReference type="SAM" id="MobiDB-lite"/>
    </source>
</evidence>
<gene>
    <name evidence="2" type="ORF">PGTUg99_023212</name>
</gene>
<feature type="compositionally biased region" description="Low complexity" evidence="1">
    <location>
        <begin position="66"/>
        <end position="78"/>
    </location>
</feature>
<protein>
    <submittedName>
        <fullName evidence="2">Uncharacterized protein</fullName>
    </submittedName>
</protein>
<name>A0A5B0RKS4_PUCGR</name>
<evidence type="ECO:0000313" key="2">
    <source>
        <dbReference type="EMBL" id="KAA1125698.1"/>
    </source>
</evidence>
<dbReference type="Proteomes" id="UP000325313">
    <property type="component" value="Unassembled WGS sequence"/>
</dbReference>
<evidence type="ECO:0000313" key="3">
    <source>
        <dbReference type="Proteomes" id="UP000325313"/>
    </source>
</evidence>
<feature type="region of interest" description="Disordered" evidence="1">
    <location>
        <begin position="66"/>
        <end position="102"/>
    </location>
</feature>
<feature type="compositionally biased region" description="Basic residues" evidence="1">
    <location>
        <begin position="92"/>
        <end position="102"/>
    </location>
</feature>
<organism evidence="2 3">
    <name type="scientific">Puccinia graminis f. sp. tritici</name>
    <dbReference type="NCBI Taxonomy" id="56615"/>
    <lineage>
        <taxon>Eukaryota</taxon>
        <taxon>Fungi</taxon>
        <taxon>Dikarya</taxon>
        <taxon>Basidiomycota</taxon>
        <taxon>Pucciniomycotina</taxon>
        <taxon>Pucciniomycetes</taxon>
        <taxon>Pucciniales</taxon>
        <taxon>Pucciniaceae</taxon>
        <taxon>Puccinia</taxon>
    </lineage>
</organism>
<reference evidence="2 3" key="1">
    <citation type="submission" date="2019-05" db="EMBL/GenBank/DDBJ databases">
        <title>Emergence of the Ug99 lineage of the wheat stem rust pathogen through somatic hybridization.</title>
        <authorList>
            <person name="Li F."/>
            <person name="Upadhyaya N.M."/>
            <person name="Sperschneider J."/>
            <person name="Matny O."/>
            <person name="Nguyen-Phuc H."/>
            <person name="Mago R."/>
            <person name="Raley C."/>
            <person name="Miller M.E."/>
            <person name="Silverstein K.A.T."/>
            <person name="Henningsen E."/>
            <person name="Hirsch C.D."/>
            <person name="Visser B."/>
            <person name="Pretorius Z.A."/>
            <person name="Steffenson B.J."/>
            <person name="Schwessinger B."/>
            <person name="Dodds P.N."/>
            <person name="Figueroa M."/>
        </authorList>
    </citation>
    <scope>NUCLEOTIDE SEQUENCE [LARGE SCALE GENOMIC DNA]</scope>
    <source>
        <strain evidence="2 3">Ug99</strain>
    </source>
</reference>